<proteinExistence type="predicted"/>
<evidence type="ECO:0000313" key="4">
    <source>
        <dbReference type="Proteomes" id="UP000230002"/>
    </source>
</evidence>
<evidence type="ECO:0000259" key="2">
    <source>
        <dbReference type="Pfam" id="PF17667"/>
    </source>
</evidence>
<dbReference type="InterPro" id="IPR040976">
    <property type="entry name" value="Pkinase_fungal"/>
</dbReference>
<accession>A0A2G8RZS4</accession>
<dbReference type="InterPro" id="IPR011009">
    <property type="entry name" value="Kinase-like_dom_sf"/>
</dbReference>
<dbReference type="PANTHER" id="PTHR38248:SF2">
    <property type="entry name" value="FUNK1 11"/>
    <property type="match status" value="1"/>
</dbReference>
<feature type="region of interest" description="Disordered" evidence="1">
    <location>
        <begin position="337"/>
        <end position="387"/>
    </location>
</feature>
<dbReference type="Gene3D" id="1.10.510.10">
    <property type="entry name" value="Transferase(Phosphotransferase) domain 1"/>
    <property type="match status" value="1"/>
</dbReference>
<reference evidence="3 4" key="1">
    <citation type="journal article" date="2015" name="Sci. Rep.">
        <title>Chromosome-level genome map provides insights into diverse defense mechanisms in the medicinal fungus Ganoderma sinense.</title>
        <authorList>
            <person name="Zhu Y."/>
            <person name="Xu J."/>
            <person name="Sun C."/>
            <person name="Zhou S."/>
            <person name="Xu H."/>
            <person name="Nelson D.R."/>
            <person name="Qian J."/>
            <person name="Song J."/>
            <person name="Luo H."/>
            <person name="Xiang L."/>
            <person name="Li Y."/>
            <person name="Xu Z."/>
            <person name="Ji A."/>
            <person name="Wang L."/>
            <person name="Lu S."/>
            <person name="Hayward A."/>
            <person name="Sun W."/>
            <person name="Li X."/>
            <person name="Schwartz D.C."/>
            <person name="Wang Y."/>
            <person name="Chen S."/>
        </authorList>
    </citation>
    <scope>NUCLEOTIDE SEQUENCE [LARGE SCALE GENOMIC DNA]</scope>
    <source>
        <strain evidence="3 4">ZZ0214-1</strain>
    </source>
</reference>
<evidence type="ECO:0000313" key="3">
    <source>
        <dbReference type="EMBL" id="PIL27023.1"/>
    </source>
</evidence>
<gene>
    <name evidence="3" type="ORF">GSI_10162</name>
</gene>
<feature type="compositionally biased region" description="Basic and acidic residues" evidence="1">
    <location>
        <begin position="719"/>
        <end position="734"/>
    </location>
</feature>
<dbReference type="Proteomes" id="UP000230002">
    <property type="component" value="Unassembled WGS sequence"/>
</dbReference>
<feature type="region of interest" description="Disordered" evidence="1">
    <location>
        <begin position="719"/>
        <end position="803"/>
    </location>
</feature>
<feature type="compositionally biased region" description="Low complexity" evidence="1">
    <location>
        <begin position="737"/>
        <end position="753"/>
    </location>
</feature>
<dbReference type="SUPFAM" id="SSF56112">
    <property type="entry name" value="Protein kinase-like (PK-like)"/>
    <property type="match status" value="1"/>
</dbReference>
<dbReference type="AlphaFoldDB" id="A0A2G8RZS4"/>
<dbReference type="OrthoDB" id="5584477at2759"/>
<feature type="domain" description="Fungal-type protein kinase" evidence="2">
    <location>
        <begin position="97"/>
        <end position="540"/>
    </location>
</feature>
<feature type="compositionally biased region" description="Low complexity" evidence="1">
    <location>
        <begin position="656"/>
        <end position="668"/>
    </location>
</feature>
<dbReference type="PANTHER" id="PTHR38248">
    <property type="entry name" value="FUNK1 6"/>
    <property type="match status" value="1"/>
</dbReference>
<comment type="caution">
    <text evidence="3">The sequence shown here is derived from an EMBL/GenBank/DDBJ whole genome shotgun (WGS) entry which is preliminary data.</text>
</comment>
<organism evidence="3 4">
    <name type="scientific">Ganoderma sinense ZZ0214-1</name>
    <dbReference type="NCBI Taxonomy" id="1077348"/>
    <lineage>
        <taxon>Eukaryota</taxon>
        <taxon>Fungi</taxon>
        <taxon>Dikarya</taxon>
        <taxon>Basidiomycota</taxon>
        <taxon>Agaricomycotina</taxon>
        <taxon>Agaricomycetes</taxon>
        <taxon>Polyporales</taxon>
        <taxon>Polyporaceae</taxon>
        <taxon>Ganoderma</taxon>
    </lineage>
</organism>
<keyword evidence="4" id="KW-1185">Reference proteome</keyword>
<dbReference type="EMBL" id="AYKW01000034">
    <property type="protein sequence ID" value="PIL27023.1"/>
    <property type="molecule type" value="Genomic_DNA"/>
</dbReference>
<sequence>MLQHADALPETELSVLFMDAVNDKKLAPGFRISSFTHCAQTGNDGSPRRACFAMFRGYQDDGVRWFDQIIPFEFRQHLPGIDPFEDIQSSSLSSEVKRARARLLTEISACAELLFASQHRVSLLMFLVIGRRFRLLRLDRAGILVTPSVDYIDNPAILLNYLYRSSRLDNDSLGFDPSVTRVLPSDIDFLRMDRAALPDIADLDHSERDLKDEESCESITFAYVRSLFRATLASDWPRYRIRVPDGDQQRTFLVAKPAFRAGDFAGRGTRGYVALDCATCRFVWLKDAWRLSYKVADREGDILEKLNAANISNVPTLVCHGDIANQTTITADWWERKSRIPSTTPPSSTTSLSFTSSSTALNSSRSLGSKKRKRNDAHTDDTLVTQPVGLTPHATGCSAGPLREHTHYRVVVEEVCLHLKNFQYGQQLVSIVLDCMRAHYEAAVKPEIRILHRDISGGNILICPKILRQRDGKKRSIMWTGILSDWELSKPVDTHEAASRATRAHRMGTYQFMSVNLLSDLSRPVQIADELESFFHVLVYYAVRYLNSNCTSTSGFIQGYFDMYTGPGSAYACGQKSVAMESSGVLYMQHPYKPLLFRTPMDNLLATMLKSFRAHYKVLEYDARKTAPPQPPPTPHQRSQSPSDSGDGEDGPQVGPPTSSHGPPSSVSDVNSLVDWDNQDDTPVTSIPTAEDVKLAAKVAHHKFLLSYMAKMLDHPRWRMSDRRPATPETDSRTTDPAGSSHAPPSAASASASVGNGSKRRRLKLKGPERNVSLPARLHASTRRTPRTRVAPGPRTLPVKARS</sequence>
<feature type="region of interest" description="Disordered" evidence="1">
    <location>
        <begin position="624"/>
        <end position="686"/>
    </location>
</feature>
<evidence type="ECO:0000256" key="1">
    <source>
        <dbReference type="SAM" id="MobiDB-lite"/>
    </source>
</evidence>
<dbReference type="Pfam" id="PF17667">
    <property type="entry name" value="Pkinase_fungal"/>
    <property type="match status" value="1"/>
</dbReference>
<feature type="compositionally biased region" description="Low complexity" evidence="1">
    <location>
        <begin position="340"/>
        <end position="367"/>
    </location>
</feature>
<protein>
    <recommendedName>
        <fullName evidence="2">Fungal-type protein kinase domain-containing protein</fullName>
    </recommendedName>
</protein>
<name>A0A2G8RZS4_9APHY</name>